<feature type="transmembrane region" description="Helical" evidence="1">
    <location>
        <begin position="159"/>
        <end position="182"/>
    </location>
</feature>
<dbReference type="PANTHER" id="PTHR40031:SF1">
    <property type="entry name" value="MEMBRANE-BOUND METAL-DEPENDENT HYDROLASE"/>
    <property type="match status" value="1"/>
</dbReference>
<sequence length="297" mass="34628">MDTVTHTLFGLALYGVVDKRDFSKNEKRALLFTTVVGSQIPDIDVVSQLWDTQGQYQMWHRGVTHSIFMVPVFSFLIYMFTRWKWGVRSRLYLWLGMLAVFIHSTSDLFNAWGTGYLEPISQMRITFGTVPIVDFVIWGILLIGFLVARRSNTNRKHHIYRYSWLLIVLHIFSQTVQGYLIYDQYADQYEQGALSASFVPTHFSFIGKKDNEISIYESSLFRQDHLEVRLESQEEADLDKLFAQKPEAATLYEWAPFVVVVDEEEEGVLGIYDPRFYRDGQSFLFEYIEREVEGGEG</sequence>
<protein>
    <submittedName>
        <fullName evidence="2">Metal-dependent hydrolase</fullName>
    </submittedName>
</protein>
<reference evidence="2 3" key="1">
    <citation type="submission" date="2021-06" db="EMBL/GenBank/DDBJ databases">
        <title>Bacillus sp. RD4P76, an endophyte from a halophyte.</title>
        <authorList>
            <person name="Sun J.-Q."/>
        </authorList>
    </citation>
    <scope>NUCLEOTIDE SEQUENCE [LARGE SCALE GENOMIC DNA]</scope>
    <source>
        <strain evidence="2 3">JCM 17098</strain>
    </source>
</reference>
<organism evidence="2 3">
    <name type="scientific">Evansella alkalicola</name>
    <dbReference type="NCBI Taxonomy" id="745819"/>
    <lineage>
        <taxon>Bacteria</taxon>
        <taxon>Bacillati</taxon>
        <taxon>Bacillota</taxon>
        <taxon>Bacilli</taxon>
        <taxon>Bacillales</taxon>
        <taxon>Bacillaceae</taxon>
        <taxon>Evansella</taxon>
    </lineage>
</organism>
<keyword evidence="2" id="KW-0378">Hydrolase</keyword>
<accession>A0ABS6JYW2</accession>
<feature type="transmembrane region" description="Helical" evidence="1">
    <location>
        <begin position="62"/>
        <end position="80"/>
    </location>
</feature>
<dbReference type="PANTHER" id="PTHR40031">
    <property type="entry name" value="HYPOTHETICAL MEMBRANE SPANNING PROTEIN"/>
    <property type="match status" value="1"/>
</dbReference>
<dbReference type="GO" id="GO:0016787">
    <property type="term" value="F:hydrolase activity"/>
    <property type="evidence" value="ECO:0007669"/>
    <property type="project" value="UniProtKB-KW"/>
</dbReference>
<dbReference type="Proteomes" id="UP000790580">
    <property type="component" value="Unassembled WGS sequence"/>
</dbReference>
<dbReference type="InterPro" id="IPR053170">
    <property type="entry name" value="Transcription_regulator"/>
</dbReference>
<keyword evidence="3" id="KW-1185">Reference proteome</keyword>
<dbReference type="Pfam" id="PF04307">
    <property type="entry name" value="YdjM"/>
    <property type="match status" value="1"/>
</dbReference>
<proteinExistence type="predicted"/>
<feature type="transmembrane region" description="Helical" evidence="1">
    <location>
        <begin position="92"/>
        <end position="113"/>
    </location>
</feature>
<dbReference type="InterPro" id="IPR007404">
    <property type="entry name" value="YdjM-like"/>
</dbReference>
<gene>
    <name evidence="2" type="ORF">KS407_20380</name>
</gene>
<feature type="transmembrane region" description="Helical" evidence="1">
    <location>
        <begin position="125"/>
        <end position="147"/>
    </location>
</feature>
<dbReference type="RefSeq" id="WP_088073261.1">
    <property type="nucleotide sequence ID" value="NZ_JAHQCR010000086.1"/>
</dbReference>
<dbReference type="EMBL" id="JAHQCR010000086">
    <property type="protein sequence ID" value="MBU9723782.1"/>
    <property type="molecule type" value="Genomic_DNA"/>
</dbReference>
<comment type="caution">
    <text evidence="2">The sequence shown here is derived from an EMBL/GenBank/DDBJ whole genome shotgun (WGS) entry which is preliminary data.</text>
</comment>
<keyword evidence="1" id="KW-0472">Membrane</keyword>
<evidence type="ECO:0000313" key="3">
    <source>
        <dbReference type="Proteomes" id="UP000790580"/>
    </source>
</evidence>
<evidence type="ECO:0000256" key="1">
    <source>
        <dbReference type="SAM" id="Phobius"/>
    </source>
</evidence>
<name>A0ABS6JYW2_9BACI</name>
<keyword evidence="1" id="KW-0812">Transmembrane</keyword>
<keyword evidence="1" id="KW-1133">Transmembrane helix</keyword>
<evidence type="ECO:0000313" key="2">
    <source>
        <dbReference type="EMBL" id="MBU9723782.1"/>
    </source>
</evidence>